<gene>
    <name evidence="6" type="ORF">SAMN05660226_00313</name>
</gene>
<keyword evidence="5" id="KW-0119">Carbohydrate metabolism</keyword>
<reference evidence="6 7" key="1">
    <citation type="submission" date="2017-02" db="EMBL/GenBank/DDBJ databases">
        <authorList>
            <person name="Peterson S.W."/>
        </authorList>
    </citation>
    <scope>NUCLEOTIDE SEQUENCE [LARGE SCALE GENOMIC DNA]</scope>
    <source>
        <strain evidence="6 7">DSM 22899</strain>
    </source>
</reference>
<protein>
    <submittedName>
        <fullName evidence="6">2-dehydro-3-deoxyphosphogluconate aldolase / (4S)-4-hydroxy-2-oxoglutarate aldolase</fullName>
    </submittedName>
</protein>
<evidence type="ECO:0000313" key="6">
    <source>
        <dbReference type="EMBL" id="SKB27954.1"/>
    </source>
</evidence>
<dbReference type="PANTHER" id="PTHR30246:SF1">
    <property type="entry name" value="2-DEHYDRO-3-DEOXY-6-PHOSPHOGALACTONATE ALDOLASE-RELATED"/>
    <property type="match status" value="1"/>
</dbReference>
<dbReference type="Proteomes" id="UP000190541">
    <property type="component" value="Unassembled WGS sequence"/>
</dbReference>
<dbReference type="InterPro" id="IPR000887">
    <property type="entry name" value="Aldlse_KDPG_KHG"/>
</dbReference>
<dbReference type="CDD" id="cd00452">
    <property type="entry name" value="KDPG_aldolase"/>
    <property type="match status" value="1"/>
</dbReference>
<evidence type="ECO:0000256" key="1">
    <source>
        <dbReference type="ARBA" id="ARBA00004761"/>
    </source>
</evidence>
<comment type="pathway">
    <text evidence="1">Carbohydrate acid metabolism.</text>
</comment>
<keyword evidence="7" id="KW-1185">Reference proteome</keyword>
<proteinExistence type="inferred from homology"/>
<dbReference type="Pfam" id="PF01081">
    <property type="entry name" value="Aldolase"/>
    <property type="match status" value="1"/>
</dbReference>
<dbReference type="InterPro" id="IPR013785">
    <property type="entry name" value="Aldolase_TIM"/>
</dbReference>
<evidence type="ECO:0000256" key="4">
    <source>
        <dbReference type="ARBA" id="ARBA00023239"/>
    </source>
</evidence>
<sequence length="221" mass="24343">MERFEYMKSTLDHILRYPVLPVYYNEDIHTCTEVVNACYQGGIRVFEFVNRGEKAPENFSKLLTYQRAHWPDLLLGIGTIKTAAMATAYIEMGATFIVSPVVKAEIAAVTLEQGVLWVPGCMTPTEISHAEDLGAPLVKLFPGDTLGTGFLKAIKPLFPAMRFMPTGGVNPTADSIAGWFGAGVSAVGLGSKLFAKPEGAIGYDWLVQRSREMMDWVGRYR</sequence>
<evidence type="ECO:0000313" key="7">
    <source>
        <dbReference type="Proteomes" id="UP000190541"/>
    </source>
</evidence>
<dbReference type="Gene3D" id="3.20.20.70">
    <property type="entry name" value="Aldolase class I"/>
    <property type="match status" value="1"/>
</dbReference>
<comment type="subunit">
    <text evidence="3">Homotrimer.</text>
</comment>
<dbReference type="GO" id="GO:0016829">
    <property type="term" value="F:lyase activity"/>
    <property type="evidence" value="ECO:0007669"/>
    <property type="project" value="UniProtKB-KW"/>
</dbReference>
<dbReference type="STRING" id="623280.SAMN05660226_00313"/>
<dbReference type="PANTHER" id="PTHR30246">
    <property type="entry name" value="2-KETO-3-DEOXY-6-PHOSPHOGLUCONATE ALDOLASE"/>
    <property type="match status" value="1"/>
</dbReference>
<keyword evidence="4" id="KW-0456">Lyase</keyword>
<comment type="similarity">
    <text evidence="2">Belongs to the KHG/KDPG aldolase family.</text>
</comment>
<evidence type="ECO:0000256" key="3">
    <source>
        <dbReference type="ARBA" id="ARBA00011233"/>
    </source>
</evidence>
<dbReference type="EMBL" id="FUYS01000001">
    <property type="protein sequence ID" value="SKB27954.1"/>
    <property type="molecule type" value="Genomic_DNA"/>
</dbReference>
<dbReference type="SUPFAM" id="SSF51569">
    <property type="entry name" value="Aldolase"/>
    <property type="match status" value="1"/>
</dbReference>
<evidence type="ECO:0000256" key="5">
    <source>
        <dbReference type="ARBA" id="ARBA00023277"/>
    </source>
</evidence>
<name>A0A1T4ZYU9_9SPHI</name>
<organism evidence="6 7">
    <name type="scientific">Parapedobacter luteus</name>
    <dbReference type="NCBI Taxonomy" id="623280"/>
    <lineage>
        <taxon>Bacteria</taxon>
        <taxon>Pseudomonadati</taxon>
        <taxon>Bacteroidota</taxon>
        <taxon>Sphingobacteriia</taxon>
        <taxon>Sphingobacteriales</taxon>
        <taxon>Sphingobacteriaceae</taxon>
        <taxon>Parapedobacter</taxon>
    </lineage>
</organism>
<accession>A0A1T4ZYU9</accession>
<dbReference type="AlphaFoldDB" id="A0A1T4ZYU9"/>
<evidence type="ECO:0000256" key="2">
    <source>
        <dbReference type="ARBA" id="ARBA00006906"/>
    </source>
</evidence>